<keyword evidence="3" id="KW-0560">Oxidoreductase</keyword>
<organism evidence="6">
    <name type="scientific">Aphanomyces invadans</name>
    <dbReference type="NCBI Taxonomy" id="157072"/>
    <lineage>
        <taxon>Eukaryota</taxon>
        <taxon>Sar</taxon>
        <taxon>Stramenopiles</taxon>
        <taxon>Oomycota</taxon>
        <taxon>Saprolegniomycetes</taxon>
        <taxon>Saprolegniales</taxon>
        <taxon>Verrucalvaceae</taxon>
        <taxon>Aphanomyces</taxon>
    </lineage>
</organism>
<dbReference type="eggNOG" id="KOG0134">
    <property type="taxonomic scope" value="Eukaryota"/>
</dbReference>
<dbReference type="VEuPathDB" id="FungiDB:H310_07816"/>
<evidence type="ECO:0000256" key="2">
    <source>
        <dbReference type="ARBA" id="ARBA00005979"/>
    </source>
</evidence>
<dbReference type="GO" id="GO:0016628">
    <property type="term" value="F:oxidoreductase activity, acting on the CH-CH group of donors, NAD or NADP as acceptor"/>
    <property type="evidence" value="ECO:0007669"/>
    <property type="project" value="UniProtKB-ARBA"/>
</dbReference>
<dbReference type="EMBL" id="KI913966">
    <property type="protein sequence ID" value="ETV99764.1"/>
    <property type="molecule type" value="Genomic_DNA"/>
</dbReference>
<dbReference type="GeneID" id="20084866"/>
<dbReference type="Pfam" id="PF00724">
    <property type="entry name" value="Oxidored_FMN"/>
    <property type="match status" value="1"/>
</dbReference>
<evidence type="ECO:0000256" key="3">
    <source>
        <dbReference type="ARBA" id="ARBA00023002"/>
    </source>
</evidence>
<dbReference type="InterPro" id="IPR001155">
    <property type="entry name" value="OxRdtase_FMN_N"/>
</dbReference>
<comment type="similarity">
    <text evidence="2">Belongs to the NADH:flavin oxidoreductase/NADH oxidase family.</text>
</comment>
<feature type="region of interest" description="Disordered" evidence="4">
    <location>
        <begin position="119"/>
        <end position="148"/>
    </location>
</feature>
<dbReference type="OrthoDB" id="276546at2759"/>
<dbReference type="GO" id="GO:0010181">
    <property type="term" value="F:FMN binding"/>
    <property type="evidence" value="ECO:0007669"/>
    <property type="project" value="InterPro"/>
</dbReference>
<dbReference type="STRING" id="157072.A0A024U0J9"/>
<name>A0A024U0J9_9STRA</name>
<dbReference type="CDD" id="cd02933">
    <property type="entry name" value="OYE_like_FMN"/>
    <property type="match status" value="1"/>
</dbReference>
<sequence length="388" mass="42062">MATASSLFKPLRVGSLTLLHRVVMAPLTRYRAHALEDGVENVPSAIMATYYGQRASKGGLLISEASPICPEGRPNIRAPAIYDPLHVSKWRAITDAVHAKEGYIFMQLWHVGGSSHSLFDPQGRAPPSSASFQMEGNPVNTPEGPKPRQLTRMITTDEVQDLIAQYVRASELAIEAGFDGVEIHGANGYILDQFINDQINTQRTDQYGGSLENRVRLPVEVATAVANAIGADKTAIRFSPFGSFQGMKDSDPVTTWSTLLRQLNPLRLAYVHLVEPRIAGGWDAGSAPDEAVINLKPFRAAYDGVLIVAGGYTADSGAAVVANGGGDAVAYGRYFISNPDLPTRIEHGHPLTPYVRDLFYTPGELGYTDYKTWEEQEAGQVNPSAPVK</sequence>
<dbReference type="RefSeq" id="XP_008871540.1">
    <property type="nucleotide sequence ID" value="XM_008873318.1"/>
</dbReference>
<proteinExistence type="inferred from homology"/>
<dbReference type="PANTHER" id="PTHR22893">
    <property type="entry name" value="NADH OXIDOREDUCTASE-RELATED"/>
    <property type="match status" value="1"/>
</dbReference>
<comment type="cofactor">
    <cofactor evidence="1">
        <name>FMN</name>
        <dbReference type="ChEBI" id="CHEBI:58210"/>
    </cofactor>
</comment>
<reference evidence="6" key="1">
    <citation type="submission" date="2013-12" db="EMBL/GenBank/DDBJ databases">
        <title>The Genome Sequence of Aphanomyces invadans NJM9701.</title>
        <authorList>
            <consortium name="The Broad Institute Genomics Platform"/>
            <person name="Russ C."/>
            <person name="Tyler B."/>
            <person name="van West P."/>
            <person name="Dieguez-Uribeondo J."/>
            <person name="Young S.K."/>
            <person name="Zeng Q."/>
            <person name="Gargeya S."/>
            <person name="Fitzgerald M."/>
            <person name="Abouelleil A."/>
            <person name="Alvarado L."/>
            <person name="Chapman S.B."/>
            <person name="Gainer-Dewar J."/>
            <person name="Goldberg J."/>
            <person name="Griggs A."/>
            <person name="Gujja S."/>
            <person name="Hansen M."/>
            <person name="Howarth C."/>
            <person name="Imamovic A."/>
            <person name="Ireland A."/>
            <person name="Larimer J."/>
            <person name="McCowan C."/>
            <person name="Murphy C."/>
            <person name="Pearson M."/>
            <person name="Poon T.W."/>
            <person name="Priest M."/>
            <person name="Roberts A."/>
            <person name="Saif S."/>
            <person name="Shea T."/>
            <person name="Sykes S."/>
            <person name="Wortman J."/>
            <person name="Nusbaum C."/>
            <person name="Birren B."/>
        </authorList>
    </citation>
    <scope>NUCLEOTIDE SEQUENCE [LARGE SCALE GENOMIC DNA]</scope>
    <source>
        <strain evidence="6">NJM9701</strain>
    </source>
</reference>
<evidence type="ECO:0000313" key="6">
    <source>
        <dbReference type="EMBL" id="ETV99764.1"/>
    </source>
</evidence>
<dbReference type="PANTHER" id="PTHR22893:SF91">
    <property type="entry name" value="NADPH DEHYDROGENASE 2-RELATED"/>
    <property type="match status" value="1"/>
</dbReference>
<gene>
    <name evidence="6" type="ORF">H310_07816</name>
</gene>
<dbReference type="InterPro" id="IPR013785">
    <property type="entry name" value="Aldolase_TIM"/>
</dbReference>
<protein>
    <recommendedName>
        <fullName evidence="5">NADH:flavin oxidoreductase/NADH oxidase N-terminal domain-containing protein</fullName>
    </recommendedName>
</protein>
<evidence type="ECO:0000256" key="1">
    <source>
        <dbReference type="ARBA" id="ARBA00001917"/>
    </source>
</evidence>
<evidence type="ECO:0000259" key="5">
    <source>
        <dbReference type="Pfam" id="PF00724"/>
    </source>
</evidence>
<dbReference type="InterPro" id="IPR045247">
    <property type="entry name" value="Oye-like"/>
</dbReference>
<dbReference type="FunFam" id="3.20.20.70:FF:000059">
    <property type="entry name" value="N-ethylmaleimide reductase, FMN-linked"/>
    <property type="match status" value="1"/>
</dbReference>
<dbReference type="GO" id="GO:0005829">
    <property type="term" value="C:cytosol"/>
    <property type="evidence" value="ECO:0007669"/>
    <property type="project" value="UniProtKB-ARBA"/>
</dbReference>
<evidence type="ECO:0000256" key="4">
    <source>
        <dbReference type="SAM" id="MobiDB-lite"/>
    </source>
</evidence>
<feature type="compositionally biased region" description="Polar residues" evidence="4">
    <location>
        <begin position="128"/>
        <end position="140"/>
    </location>
</feature>
<dbReference type="Gene3D" id="3.20.20.70">
    <property type="entry name" value="Aldolase class I"/>
    <property type="match status" value="1"/>
</dbReference>
<feature type="domain" description="NADH:flavin oxidoreductase/NADH oxidase N-terminal" evidence="5">
    <location>
        <begin position="6"/>
        <end position="350"/>
    </location>
</feature>
<dbReference type="SUPFAM" id="SSF51395">
    <property type="entry name" value="FMN-linked oxidoreductases"/>
    <property type="match status" value="1"/>
</dbReference>
<dbReference type="AlphaFoldDB" id="A0A024U0J9"/>
<accession>A0A024U0J9</accession>